<feature type="region of interest" description="Disordered" evidence="1">
    <location>
        <begin position="1"/>
        <end position="51"/>
    </location>
</feature>
<feature type="compositionally biased region" description="Low complexity" evidence="1">
    <location>
        <begin position="1"/>
        <end position="29"/>
    </location>
</feature>
<sequence>MTETASASGEASGSGITGSSASATKATGGLSEGQSLMSSGRTQIPSDPVAT</sequence>
<dbReference type="EMBL" id="LOHS01000045">
    <property type="protein sequence ID" value="OAH15365.1"/>
    <property type="molecule type" value="Genomic_DNA"/>
</dbReference>
<dbReference type="Proteomes" id="UP000077381">
    <property type="component" value="Unassembled WGS sequence"/>
</dbReference>
<proteinExistence type="predicted"/>
<protein>
    <submittedName>
        <fullName evidence="2">Uncharacterized protein</fullName>
    </submittedName>
</protein>
<accession>A0A177HWV6</accession>
<evidence type="ECO:0000256" key="1">
    <source>
        <dbReference type="SAM" id="MobiDB-lite"/>
    </source>
</evidence>
<dbReference type="PATRIC" id="fig|1716141.3.peg.1332"/>
<feature type="compositionally biased region" description="Polar residues" evidence="1">
    <location>
        <begin position="32"/>
        <end position="45"/>
    </location>
</feature>
<dbReference type="AlphaFoldDB" id="A0A177HWV6"/>
<evidence type="ECO:0000313" key="2">
    <source>
        <dbReference type="EMBL" id="OAH15365.1"/>
    </source>
</evidence>
<reference evidence="2 3" key="1">
    <citation type="submission" date="2015-12" db="EMBL/GenBank/DDBJ databases">
        <title>Genome sequence of Streptomyces sp. G25.</title>
        <authorList>
            <person name="Poehlein A."/>
            <person name="Roettig A."/>
            <person name="Hiessl S."/>
            <person name="Hauschild P."/>
            <person name="Schauer J."/>
            <person name="Madkour M.H."/>
            <person name="Al-Ansari A.M."/>
            <person name="Almakishah N.H."/>
            <person name="Steinbuechel A."/>
            <person name="Daniel R."/>
        </authorList>
    </citation>
    <scope>NUCLEOTIDE SEQUENCE [LARGE SCALE GENOMIC DNA]</scope>
    <source>
        <strain evidence="3">G25(2015)</strain>
    </source>
</reference>
<evidence type="ECO:0000313" key="3">
    <source>
        <dbReference type="Proteomes" id="UP000077381"/>
    </source>
</evidence>
<keyword evidence="3" id="KW-1185">Reference proteome</keyword>
<name>A0A177HWV6_9ACTN</name>
<comment type="caution">
    <text evidence="2">The sequence shown here is derived from an EMBL/GenBank/DDBJ whole genome shotgun (WGS) entry which is preliminary data.</text>
</comment>
<gene>
    <name evidence="2" type="ORF">STSP_12620</name>
</gene>
<organism evidence="2 3">
    <name type="scientific">Streptomyces jeddahensis</name>
    <dbReference type="NCBI Taxonomy" id="1716141"/>
    <lineage>
        <taxon>Bacteria</taxon>
        <taxon>Bacillati</taxon>
        <taxon>Actinomycetota</taxon>
        <taxon>Actinomycetes</taxon>
        <taxon>Kitasatosporales</taxon>
        <taxon>Streptomycetaceae</taxon>
        <taxon>Streptomyces</taxon>
    </lineage>
</organism>